<dbReference type="PROSITE" id="PS50887">
    <property type="entry name" value="GGDEF"/>
    <property type="match status" value="1"/>
</dbReference>
<evidence type="ECO:0000259" key="3">
    <source>
        <dbReference type="PROSITE" id="PS50887"/>
    </source>
</evidence>
<dbReference type="InterPro" id="IPR043128">
    <property type="entry name" value="Rev_trsase/Diguanyl_cyclase"/>
</dbReference>
<dbReference type="GeneID" id="63458358"/>
<dbReference type="Proteomes" id="UP000242637">
    <property type="component" value="Chromosome 1"/>
</dbReference>
<dbReference type="InterPro" id="IPR035919">
    <property type="entry name" value="EAL_sf"/>
</dbReference>
<organism evidence="4 5">
    <name type="scientific">Dermatophilus congolensis</name>
    <dbReference type="NCBI Taxonomy" id="1863"/>
    <lineage>
        <taxon>Bacteria</taxon>
        <taxon>Bacillati</taxon>
        <taxon>Actinomycetota</taxon>
        <taxon>Actinomycetes</taxon>
        <taxon>Micrococcales</taxon>
        <taxon>Dermatophilaceae</taxon>
        <taxon>Dermatophilus</taxon>
    </lineage>
</organism>
<dbReference type="SUPFAM" id="SSF141868">
    <property type="entry name" value="EAL domain-like"/>
    <property type="match status" value="1"/>
</dbReference>
<feature type="transmembrane region" description="Helical" evidence="1">
    <location>
        <begin position="131"/>
        <end position="150"/>
    </location>
</feature>
<evidence type="ECO:0000313" key="5">
    <source>
        <dbReference type="Proteomes" id="UP000242637"/>
    </source>
</evidence>
<dbReference type="InterPro" id="IPR052155">
    <property type="entry name" value="Biofilm_reg_signaling"/>
</dbReference>
<feature type="transmembrane region" description="Helical" evidence="1">
    <location>
        <begin position="290"/>
        <end position="309"/>
    </location>
</feature>
<gene>
    <name evidence="4" type="primary">gmr_1</name>
    <name evidence="4" type="ORF">SAMEA4475696_00040</name>
</gene>
<dbReference type="Pfam" id="PF00563">
    <property type="entry name" value="EAL"/>
    <property type="match status" value="1"/>
</dbReference>
<name>A0A239V322_9MICO</name>
<feature type="transmembrane region" description="Helical" evidence="1">
    <location>
        <begin position="196"/>
        <end position="216"/>
    </location>
</feature>
<dbReference type="CDD" id="cd01949">
    <property type="entry name" value="GGDEF"/>
    <property type="match status" value="1"/>
</dbReference>
<evidence type="ECO:0000259" key="2">
    <source>
        <dbReference type="PROSITE" id="PS50883"/>
    </source>
</evidence>
<dbReference type="GO" id="GO:0071111">
    <property type="term" value="F:cyclic-guanylate-specific phosphodiesterase activity"/>
    <property type="evidence" value="ECO:0007669"/>
    <property type="project" value="UniProtKB-EC"/>
</dbReference>
<dbReference type="SUPFAM" id="SSF55073">
    <property type="entry name" value="Nucleotide cyclase"/>
    <property type="match status" value="1"/>
</dbReference>
<feature type="transmembrane region" description="Helical" evidence="1">
    <location>
        <begin position="262"/>
        <end position="284"/>
    </location>
</feature>
<dbReference type="Gene3D" id="3.30.70.270">
    <property type="match status" value="1"/>
</dbReference>
<feature type="transmembrane region" description="Helical" evidence="1">
    <location>
        <begin position="46"/>
        <end position="63"/>
    </location>
</feature>
<protein>
    <submittedName>
        <fullName evidence="4">Cyclic di-GMP phosphodiesterase Gmr</fullName>
        <ecNumber evidence="4">3.1.4.52</ecNumber>
    </submittedName>
</protein>
<proteinExistence type="predicted"/>
<accession>A0A239V322</accession>
<dbReference type="KEGG" id="dco:SAMEA4475696_0040"/>
<keyword evidence="1" id="KW-1133">Transmembrane helix</keyword>
<keyword evidence="4" id="KW-0378">Hydrolase</keyword>
<dbReference type="NCBIfam" id="TIGR00254">
    <property type="entry name" value="GGDEF"/>
    <property type="match status" value="1"/>
</dbReference>
<dbReference type="SMART" id="SM00267">
    <property type="entry name" value="GGDEF"/>
    <property type="match status" value="1"/>
</dbReference>
<feature type="transmembrane region" description="Helical" evidence="1">
    <location>
        <begin position="106"/>
        <end position="124"/>
    </location>
</feature>
<dbReference type="AlphaFoldDB" id="A0A239V322"/>
<dbReference type="CDD" id="cd01948">
    <property type="entry name" value="EAL"/>
    <property type="match status" value="1"/>
</dbReference>
<feature type="domain" description="GGDEF" evidence="3">
    <location>
        <begin position="355"/>
        <end position="488"/>
    </location>
</feature>
<feature type="transmembrane region" description="Helical" evidence="1">
    <location>
        <begin position="222"/>
        <end position="241"/>
    </location>
</feature>
<feature type="transmembrane region" description="Helical" evidence="1">
    <location>
        <begin position="70"/>
        <end position="86"/>
    </location>
</feature>
<keyword evidence="1" id="KW-0812">Transmembrane</keyword>
<dbReference type="InterPro" id="IPR000160">
    <property type="entry name" value="GGDEF_dom"/>
</dbReference>
<dbReference type="InterPro" id="IPR001633">
    <property type="entry name" value="EAL_dom"/>
</dbReference>
<dbReference type="Gene3D" id="3.20.20.450">
    <property type="entry name" value="EAL domain"/>
    <property type="match status" value="1"/>
</dbReference>
<feature type="transmembrane region" description="Helical" evidence="1">
    <location>
        <begin position="21"/>
        <end position="40"/>
    </location>
</feature>
<sequence length="761" mass="83274">MTYPITGKTTPPHNRCAEHSVLTGLVVVAVVLYLVLPSDLATPVKNAWIILCGIIAVFSPLAKRLRKKRLWAQVPIGLCFYLYTMIDRGNGHTIGPFQVSDGTYIAGYVILCIWLTSLNAQVVGKHLALRVFLDTAASTSAAVLALWTFAVTVVPTHSLPPSLIWTAYPILDIIALSQATHLTYRSSGSPSAWRWLLPAFVLLFITDVAYVLLTVFQAQDGIEPIAVNYMIAAYFLAVGGHHPSIRGLHQPPAPQETRSTQFIRISLIFTAVLLAVISLAFPVHRHEDEVARSGLIAFLLIALFARLLMTMSDLAHAEQESRNRATYDALTGLVSRQEFIDRLHHRLMSDHHDGLHTALLFIDCDDFKLVNDTWGHAAGDSLLREVALRLRNGIHGDRVLGRLGGDEFVIAISLSDPTEASDLAHTVQALFNEPIPVLPHHLHNVRISLGVATTATTSAIHPDLLSMADAALYEAKARGRAQFVVYDEELDQAIHQRNALATSLRQAIKHDNLTITYQEIRTGPGYTRIAGWEALARWHHPTLGDIPPAVFIPLAEELGLINALGHTVLLRACREFATLRTSLDRADTFISINVSAPQLHEPGFTTSVLDALNLAGLSPKDLKLEITETMIVTEESPAVETLTALRTAGIRICMDDFGTGYASLATLIRLPLDTVKLDQSITARLQHDPQAPAQATAILDLARSLLIADIVAEGVETAEQAALLESIGCPMIQGWLYGHPQSLTDIIASEKHQKPTSDRQT</sequence>
<evidence type="ECO:0000313" key="4">
    <source>
        <dbReference type="EMBL" id="SNV16610.1"/>
    </source>
</evidence>
<dbReference type="RefSeq" id="WP_154657599.1">
    <property type="nucleotide sequence ID" value="NZ_LT906453.1"/>
</dbReference>
<dbReference type="EC" id="3.1.4.52" evidence="4"/>
<dbReference type="InterPro" id="IPR029787">
    <property type="entry name" value="Nucleotide_cyclase"/>
</dbReference>
<feature type="domain" description="EAL" evidence="2">
    <location>
        <begin position="497"/>
        <end position="754"/>
    </location>
</feature>
<dbReference type="PROSITE" id="PS50883">
    <property type="entry name" value="EAL"/>
    <property type="match status" value="1"/>
</dbReference>
<keyword evidence="1" id="KW-0472">Membrane</keyword>
<dbReference type="STRING" id="1121387.GCA_000429885_00783"/>
<evidence type="ECO:0000256" key="1">
    <source>
        <dbReference type="SAM" id="Phobius"/>
    </source>
</evidence>
<dbReference type="Pfam" id="PF00990">
    <property type="entry name" value="GGDEF"/>
    <property type="match status" value="1"/>
</dbReference>
<dbReference type="PANTHER" id="PTHR44757:SF2">
    <property type="entry name" value="BIOFILM ARCHITECTURE MAINTENANCE PROTEIN MBAA"/>
    <property type="match status" value="1"/>
</dbReference>
<dbReference type="EMBL" id="LT906453">
    <property type="protein sequence ID" value="SNV16610.1"/>
    <property type="molecule type" value="Genomic_DNA"/>
</dbReference>
<keyword evidence="5" id="KW-1185">Reference proteome</keyword>
<dbReference type="PANTHER" id="PTHR44757">
    <property type="entry name" value="DIGUANYLATE CYCLASE DGCP"/>
    <property type="match status" value="1"/>
</dbReference>
<reference evidence="4 5" key="1">
    <citation type="submission" date="2017-06" db="EMBL/GenBank/DDBJ databases">
        <authorList>
            <consortium name="Pathogen Informatics"/>
        </authorList>
    </citation>
    <scope>NUCLEOTIDE SEQUENCE [LARGE SCALE GENOMIC DNA]</scope>
    <source>
        <strain evidence="4 5">NCTC13039</strain>
    </source>
</reference>
<dbReference type="SMART" id="SM00052">
    <property type="entry name" value="EAL"/>
    <property type="match status" value="1"/>
</dbReference>